<dbReference type="AlphaFoldDB" id="A0A212LZN4"/>
<evidence type="ECO:0000313" key="1">
    <source>
        <dbReference type="EMBL" id="SCM82927.1"/>
    </source>
</evidence>
<protein>
    <submittedName>
        <fullName evidence="1">Uncharacterized protein</fullName>
    </submittedName>
</protein>
<dbReference type="SUPFAM" id="SSF82171">
    <property type="entry name" value="DPP6 N-terminal domain-like"/>
    <property type="match status" value="1"/>
</dbReference>
<name>A0A212LZN4_9FIRM</name>
<dbReference type="RefSeq" id="WP_288185480.1">
    <property type="nucleotide sequence ID" value="NZ_LT608335.1"/>
</dbReference>
<organism evidence="1">
    <name type="scientific">uncultured Sporomusa sp</name>
    <dbReference type="NCBI Taxonomy" id="307249"/>
    <lineage>
        <taxon>Bacteria</taxon>
        <taxon>Bacillati</taxon>
        <taxon>Bacillota</taxon>
        <taxon>Negativicutes</taxon>
        <taxon>Selenomonadales</taxon>
        <taxon>Sporomusaceae</taxon>
        <taxon>Sporomusa</taxon>
        <taxon>environmental samples</taxon>
    </lineage>
</organism>
<dbReference type="EMBL" id="FMJE01000005">
    <property type="protein sequence ID" value="SCM82927.1"/>
    <property type="molecule type" value="Genomic_DNA"/>
</dbReference>
<proteinExistence type="predicted"/>
<reference evidence="1" key="1">
    <citation type="submission" date="2016-08" db="EMBL/GenBank/DDBJ databases">
        <authorList>
            <person name="Seilhamer J.J."/>
        </authorList>
    </citation>
    <scope>NUCLEOTIDE SEQUENCE</scope>
    <source>
        <strain evidence="1">86</strain>
    </source>
</reference>
<gene>
    <name evidence="1" type="ORF">KL86SPO_50699</name>
</gene>
<accession>A0A212LZN4</accession>
<sequence>MAGTKLAVTTVDQTYGWGTKTNNFEEKFGSAGVLRDETNAIGVEGNKVIETSGDTRSYWFKDGSADNKILLFQSKYQREDDGSITTLAPTIEIRDAKTWAISHTVDQPADWPSILNVYGAVAGGGFLYAIDFDNAKIAKISMTGSSPYVEIAAYTFTNPSYSADKSYGVALSADIAANKLYGLFITVDDLWAVNPNYRESTVVEFDLATFSETRRTKRVSTVDYNLNLGRNAFTLERYGNMLYVCSIGGKQGGGVPNPGSKLDIIDLADTGDPTGLTFTTAFMANDLTPVLGEGPELRDITFTNDGNAYVLAGYFDPNYNELNGQVLQFPAGNVEPDYLTGVWFFPTYFPNQGAVFAVLANDNNRIWLARGLYVDLCAQEVHNGEALTLLQTKAAYEINGPANTYYLNSVTLYGEDPTATTDMPLTKRGYQAPAFASSSVRALFERQRLIREDEERRQAIRAKIVAGRKK</sequence>